<dbReference type="RefSeq" id="WP_280943970.1">
    <property type="nucleotide sequence ID" value="NZ_JARYGX010000032.1"/>
</dbReference>
<reference evidence="1" key="2">
    <citation type="submission" date="2023-04" db="EMBL/GenBank/DDBJ databases">
        <authorList>
            <person name="Sun J.-Q."/>
        </authorList>
    </citation>
    <scope>NUCLEOTIDE SEQUENCE</scope>
    <source>
        <strain evidence="1">CC-YY355</strain>
    </source>
</reference>
<gene>
    <name evidence="1" type="ORF">QF205_16985</name>
</gene>
<evidence type="ECO:0000313" key="2">
    <source>
        <dbReference type="Proteomes" id="UP001160550"/>
    </source>
</evidence>
<dbReference type="Proteomes" id="UP001160550">
    <property type="component" value="Unassembled WGS sequence"/>
</dbReference>
<organism evidence="1 2">
    <name type="scientific">Luteimonas composti</name>
    <dbReference type="NCBI Taxonomy" id="398257"/>
    <lineage>
        <taxon>Bacteria</taxon>
        <taxon>Pseudomonadati</taxon>
        <taxon>Pseudomonadota</taxon>
        <taxon>Gammaproteobacteria</taxon>
        <taxon>Lysobacterales</taxon>
        <taxon>Lysobacteraceae</taxon>
        <taxon>Luteimonas</taxon>
    </lineage>
</organism>
<proteinExistence type="predicted"/>
<dbReference type="EMBL" id="JARYGX010000032">
    <property type="protein sequence ID" value="MDH7454744.1"/>
    <property type="molecule type" value="Genomic_DNA"/>
</dbReference>
<evidence type="ECO:0000313" key="1">
    <source>
        <dbReference type="EMBL" id="MDH7454744.1"/>
    </source>
</evidence>
<evidence type="ECO:0008006" key="3">
    <source>
        <dbReference type="Google" id="ProtNLM"/>
    </source>
</evidence>
<protein>
    <recommendedName>
        <fullName evidence="3">DUF3574 domain-containing protein</fullName>
    </recommendedName>
</protein>
<reference evidence="1" key="1">
    <citation type="journal article" date="2007" name="Int. J. Syst. Evol. Microbiol.">
        <title>Luteimonas composti sp. nov., a moderately thermophilic bacterium isolated from food waste.</title>
        <authorList>
            <person name="Young C.C."/>
            <person name="Kampfer P."/>
            <person name="Chen W.M."/>
            <person name="Yen W.S."/>
            <person name="Arun A.B."/>
            <person name="Lai W.A."/>
            <person name="Shen F.T."/>
            <person name="Rekha P.D."/>
            <person name="Lin K.Y."/>
            <person name="Chou J.H."/>
        </authorList>
    </citation>
    <scope>NUCLEOTIDE SEQUENCE</scope>
    <source>
        <strain evidence="1">CC-YY355</strain>
    </source>
</reference>
<sequence>MHLVQIFLPLYDARGEAFGRSLFDRVRGELTDVHGGVTAFVRSPAVGAWEDEAGRVQRDEVVLVEVMVAQLDHGWWARYRQQLEQRFDQDEILVRAMGIERL</sequence>
<accession>A0ABT6MW61</accession>
<keyword evidence="2" id="KW-1185">Reference proteome</keyword>
<comment type="caution">
    <text evidence="1">The sequence shown here is derived from an EMBL/GenBank/DDBJ whole genome shotgun (WGS) entry which is preliminary data.</text>
</comment>
<name>A0ABT6MW61_9GAMM</name>